<dbReference type="GO" id="GO:0000140">
    <property type="term" value="F:acylglycerone-phosphate reductase (NADP+) activity"/>
    <property type="evidence" value="ECO:0007669"/>
    <property type="project" value="TreeGrafter"/>
</dbReference>
<evidence type="ECO:0008006" key="5">
    <source>
        <dbReference type="Google" id="ProtNLM"/>
    </source>
</evidence>
<dbReference type="AlphaFoldDB" id="A0A3D8QMW2"/>
<dbReference type="GO" id="GO:0004806">
    <property type="term" value="F:triacylglycerol lipase activity"/>
    <property type="evidence" value="ECO:0007669"/>
    <property type="project" value="TreeGrafter"/>
</dbReference>
<dbReference type="PANTHER" id="PTHR44169:SF6">
    <property type="entry name" value="NADPH-DEPENDENT 1-ACYLDIHYDROXYACETONE PHOSPHATE REDUCTASE"/>
    <property type="match status" value="1"/>
</dbReference>
<evidence type="ECO:0000256" key="2">
    <source>
        <dbReference type="ARBA" id="ARBA00023002"/>
    </source>
</evidence>
<reference evidence="3 4" key="1">
    <citation type="journal article" date="2018" name="IMA Fungus">
        <title>IMA Genome-F 9: Draft genome sequence of Annulohypoxylon stygium, Aspergillus mulundensis, Berkeleyomyces basicola (syn. Thielaviopsis basicola), Ceratocystis smalleyi, two Cercospora beticola strains, Coleophoma cylindrospora, Fusarium fracticaudum, Phialophora cf. hyalina, and Morchella septimelata.</title>
        <authorList>
            <person name="Wingfield B.D."/>
            <person name="Bills G.F."/>
            <person name="Dong Y."/>
            <person name="Huang W."/>
            <person name="Nel W.J."/>
            <person name="Swalarsk-Parry B.S."/>
            <person name="Vaghefi N."/>
            <person name="Wilken P.M."/>
            <person name="An Z."/>
            <person name="de Beer Z.W."/>
            <person name="De Vos L."/>
            <person name="Chen L."/>
            <person name="Duong T.A."/>
            <person name="Gao Y."/>
            <person name="Hammerbacher A."/>
            <person name="Kikkert J.R."/>
            <person name="Li Y."/>
            <person name="Li H."/>
            <person name="Li K."/>
            <person name="Li Q."/>
            <person name="Liu X."/>
            <person name="Ma X."/>
            <person name="Naidoo K."/>
            <person name="Pethybridge S.J."/>
            <person name="Sun J."/>
            <person name="Steenkamp E.T."/>
            <person name="van der Nest M.A."/>
            <person name="van Wyk S."/>
            <person name="Wingfield M.J."/>
            <person name="Xiong C."/>
            <person name="Yue Q."/>
            <person name="Zhang X."/>
        </authorList>
    </citation>
    <scope>NUCLEOTIDE SEQUENCE [LARGE SCALE GENOMIC DNA]</scope>
    <source>
        <strain evidence="3 4">DSM 5745</strain>
    </source>
</reference>
<dbReference type="GeneID" id="38120606"/>
<dbReference type="Proteomes" id="UP000256690">
    <property type="component" value="Unassembled WGS sequence"/>
</dbReference>
<dbReference type="GO" id="GO:0006654">
    <property type="term" value="P:phosphatidic acid biosynthetic process"/>
    <property type="evidence" value="ECO:0007669"/>
    <property type="project" value="TreeGrafter"/>
</dbReference>
<organism evidence="3 4">
    <name type="scientific">Aspergillus mulundensis</name>
    <dbReference type="NCBI Taxonomy" id="1810919"/>
    <lineage>
        <taxon>Eukaryota</taxon>
        <taxon>Fungi</taxon>
        <taxon>Dikarya</taxon>
        <taxon>Ascomycota</taxon>
        <taxon>Pezizomycotina</taxon>
        <taxon>Eurotiomycetes</taxon>
        <taxon>Eurotiomycetidae</taxon>
        <taxon>Eurotiales</taxon>
        <taxon>Aspergillaceae</taxon>
        <taxon>Aspergillus</taxon>
        <taxon>Aspergillus subgen. Nidulantes</taxon>
    </lineage>
</organism>
<dbReference type="PRINTS" id="PR00081">
    <property type="entry name" value="GDHRDH"/>
</dbReference>
<evidence type="ECO:0000256" key="1">
    <source>
        <dbReference type="ARBA" id="ARBA00006484"/>
    </source>
</evidence>
<dbReference type="Gene3D" id="3.40.50.720">
    <property type="entry name" value="NAD(P)-binding Rossmann-like Domain"/>
    <property type="match status" value="1"/>
</dbReference>
<dbReference type="STRING" id="1810919.A0A3D8QMW2"/>
<gene>
    <name evidence="3" type="ORF">DSM5745_10236</name>
</gene>
<keyword evidence="4" id="KW-1185">Reference proteome</keyword>
<comment type="similarity">
    <text evidence="1">Belongs to the short-chain dehydrogenases/reductases (SDR) family.</text>
</comment>
<proteinExistence type="inferred from homology"/>
<dbReference type="InterPro" id="IPR002347">
    <property type="entry name" value="SDR_fam"/>
</dbReference>
<name>A0A3D8QMW2_9EURO</name>
<dbReference type="InterPro" id="IPR036291">
    <property type="entry name" value="NAD(P)-bd_dom_sf"/>
</dbReference>
<evidence type="ECO:0000313" key="4">
    <source>
        <dbReference type="Proteomes" id="UP000256690"/>
    </source>
</evidence>
<dbReference type="GO" id="GO:0005811">
    <property type="term" value="C:lipid droplet"/>
    <property type="evidence" value="ECO:0007669"/>
    <property type="project" value="TreeGrafter"/>
</dbReference>
<protein>
    <recommendedName>
        <fullName evidence="5">NAD(P)-binding protein</fullName>
    </recommendedName>
</protein>
<dbReference type="GO" id="GO:0005783">
    <property type="term" value="C:endoplasmic reticulum"/>
    <property type="evidence" value="ECO:0007669"/>
    <property type="project" value="TreeGrafter"/>
</dbReference>
<evidence type="ECO:0000313" key="3">
    <source>
        <dbReference type="EMBL" id="RDW63125.1"/>
    </source>
</evidence>
<dbReference type="EMBL" id="PVWQ01000015">
    <property type="protein sequence ID" value="RDW63125.1"/>
    <property type="molecule type" value="Genomic_DNA"/>
</dbReference>
<keyword evidence="2" id="KW-0560">Oxidoreductase</keyword>
<sequence>MIVNSSSQFSKLVKRNVSVCQVSELEARPPEAVPRLEHRGSRKQPKEYACILEVAEASCNPLIQLSSRIPETLSFLPNVAARQLDVTSDGSVADALRAVSALHRCADAADGANADPGAGPGLDILVNSAGIVYTTPLLHAAIDKARDIYKTNVWGMLRMVQGFLGPLVARKGRGINGLYQGPWILELAGLGTALTLLNPIKSGDYTSSKSALTLLTETLRLELFPLNVSTLSLMLGIIGPLSVPASLPSHSPDSRYTAIRDTIEP</sequence>
<dbReference type="GO" id="GO:0019433">
    <property type="term" value="P:triglyceride catabolic process"/>
    <property type="evidence" value="ECO:0007669"/>
    <property type="project" value="TreeGrafter"/>
</dbReference>
<comment type="caution">
    <text evidence="3">The sequence shown here is derived from an EMBL/GenBank/DDBJ whole genome shotgun (WGS) entry which is preliminary data.</text>
</comment>
<dbReference type="PANTHER" id="PTHR44169">
    <property type="entry name" value="NADPH-DEPENDENT 1-ACYLDIHYDROXYACETONE PHOSPHATE REDUCTASE"/>
    <property type="match status" value="1"/>
</dbReference>
<accession>A0A3D8QMW2</accession>
<dbReference type="OrthoDB" id="2102561at2759"/>
<dbReference type="PRINTS" id="PR00080">
    <property type="entry name" value="SDRFAMILY"/>
</dbReference>
<dbReference type="RefSeq" id="XP_026599314.1">
    <property type="nucleotide sequence ID" value="XM_026752252.1"/>
</dbReference>
<dbReference type="SUPFAM" id="SSF51735">
    <property type="entry name" value="NAD(P)-binding Rossmann-fold domains"/>
    <property type="match status" value="1"/>
</dbReference>